<protein>
    <submittedName>
        <fullName evidence="2">CGNR zinc finger domain-containing protein</fullName>
    </submittedName>
</protein>
<dbReference type="InterPro" id="IPR023286">
    <property type="entry name" value="ABATE_dom_sf"/>
</dbReference>
<dbReference type="PANTHER" id="PTHR35525">
    <property type="entry name" value="BLL6575 PROTEIN"/>
    <property type="match status" value="1"/>
</dbReference>
<dbReference type="Proteomes" id="UP001165667">
    <property type="component" value="Unassembled WGS sequence"/>
</dbReference>
<dbReference type="InterPro" id="IPR021005">
    <property type="entry name" value="Znf_CGNR"/>
</dbReference>
<accession>A0AA41Z4G5</accession>
<proteinExistence type="predicted"/>
<dbReference type="Gene3D" id="1.10.3300.10">
    <property type="entry name" value="Jann2411-like domain"/>
    <property type="match status" value="1"/>
</dbReference>
<dbReference type="AlphaFoldDB" id="A0AA41Z4G5"/>
<dbReference type="Pfam" id="PF07336">
    <property type="entry name" value="ABATE"/>
    <property type="match status" value="1"/>
</dbReference>
<dbReference type="RefSeq" id="WP_282589284.1">
    <property type="nucleotide sequence ID" value="NZ_JAMOIM010000073.1"/>
</dbReference>
<evidence type="ECO:0000313" key="3">
    <source>
        <dbReference type="Proteomes" id="UP001165667"/>
    </source>
</evidence>
<comment type="caution">
    <text evidence="2">The sequence shown here is derived from an EMBL/GenBank/DDBJ whole genome shotgun (WGS) entry which is preliminary data.</text>
</comment>
<feature type="domain" description="Zinc finger CGNR" evidence="1">
    <location>
        <begin position="155"/>
        <end position="197"/>
    </location>
</feature>
<dbReference type="Pfam" id="PF11706">
    <property type="entry name" value="zf-CGNR"/>
    <property type="match status" value="1"/>
</dbReference>
<dbReference type="PANTHER" id="PTHR35525:SF3">
    <property type="entry name" value="BLL6575 PROTEIN"/>
    <property type="match status" value="1"/>
</dbReference>
<gene>
    <name evidence="2" type="ORF">M8523_34075</name>
</gene>
<name>A0AA41Z4G5_9HYPH</name>
<reference evidence="2" key="1">
    <citation type="submission" date="2022-05" db="EMBL/GenBank/DDBJ databases">
        <authorList>
            <person name="Pankratov T."/>
        </authorList>
    </citation>
    <scope>NUCLEOTIDE SEQUENCE</scope>
    <source>
        <strain evidence="2">BP6-180914</strain>
    </source>
</reference>
<dbReference type="EMBL" id="JAMOIM010000073">
    <property type="protein sequence ID" value="MCW6512907.1"/>
    <property type="molecule type" value="Genomic_DNA"/>
</dbReference>
<organism evidence="2 3">
    <name type="scientific">Lichenifustis flavocetrariae</name>
    <dbReference type="NCBI Taxonomy" id="2949735"/>
    <lineage>
        <taxon>Bacteria</taxon>
        <taxon>Pseudomonadati</taxon>
        <taxon>Pseudomonadota</taxon>
        <taxon>Alphaproteobacteria</taxon>
        <taxon>Hyphomicrobiales</taxon>
        <taxon>Lichenihabitantaceae</taxon>
        <taxon>Lichenifustis</taxon>
    </lineage>
</organism>
<evidence type="ECO:0000259" key="1">
    <source>
        <dbReference type="Pfam" id="PF11706"/>
    </source>
</evidence>
<keyword evidence="3" id="KW-1185">Reference proteome</keyword>
<evidence type="ECO:0000313" key="2">
    <source>
        <dbReference type="EMBL" id="MCW6512907.1"/>
    </source>
</evidence>
<sequence>MSREAARSEAKFFGGRVCLDFANTLNWRLTDAPVELIPDYAAFLAWSENRGTLSKRAVVALRAALDVKEAEATALMESVHDFRADLIEGADILRSGRSLNVGFVNRALSGLPPQPQLAREGERFVFDLDGTDLRQPLWPILWSLTTLLASTDASRIGNCQANGCGWFFVDESPNHSRLWCSDGCGNRERVRRSYAKRRGQPS</sequence>
<dbReference type="SUPFAM" id="SSF160904">
    <property type="entry name" value="Jann2411-like"/>
    <property type="match status" value="1"/>
</dbReference>
<dbReference type="InterPro" id="IPR010852">
    <property type="entry name" value="ABATE"/>
</dbReference>